<dbReference type="EMBL" id="JANAVB010040220">
    <property type="protein sequence ID" value="KAJ6798499.1"/>
    <property type="molecule type" value="Genomic_DNA"/>
</dbReference>
<gene>
    <name evidence="1" type="ORF">M6B38_212260</name>
</gene>
<dbReference type="AlphaFoldDB" id="A0AAX6E3G0"/>
<comment type="caution">
    <text evidence="1">The sequence shown here is derived from an EMBL/GenBank/DDBJ whole genome shotgun (WGS) entry which is preliminary data.</text>
</comment>
<evidence type="ECO:0000313" key="2">
    <source>
        <dbReference type="Proteomes" id="UP001140949"/>
    </source>
</evidence>
<evidence type="ECO:0000313" key="1">
    <source>
        <dbReference type="EMBL" id="KAJ6798499.1"/>
    </source>
</evidence>
<accession>A0AAX6E3G0</accession>
<dbReference type="Proteomes" id="UP001140949">
    <property type="component" value="Unassembled WGS sequence"/>
</dbReference>
<reference evidence="1" key="2">
    <citation type="submission" date="2023-04" db="EMBL/GenBank/DDBJ databases">
        <authorList>
            <person name="Bruccoleri R.E."/>
            <person name="Oakeley E.J."/>
            <person name="Faust A.-M."/>
            <person name="Dessus-Babus S."/>
            <person name="Altorfer M."/>
            <person name="Burckhardt D."/>
            <person name="Oertli M."/>
            <person name="Naumann U."/>
            <person name="Petersen F."/>
            <person name="Wong J."/>
        </authorList>
    </citation>
    <scope>NUCLEOTIDE SEQUENCE</scope>
    <source>
        <strain evidence="1">GSM-AAB239-AS_SAM_17_03QT</strain>
        <tissue evidence="1">Leaf</tissue>
    </source>
</reference>
<keyword evidence="2" id="KW-1185">Reference proteome</keyword>
<organism evidence="1 2">
    <name type="scientific">Iris pallida</name>
    <name type="common">Sweet iris</name>
    <dbReference type="NCBI Taxonomy" id="29817"/>
    <lineage>
        <taxon>Eukaryota</taxon>
        <taxon>Viridiplantae</taxon>
        <taxon>Streptophyta</taxon>
        <taxon>Embryophyta</taxon>
        <taxon>Tracheophyta</taxon>
        <taxon>Spermatophyta</taxon>
        <taxon>Magnoliopsida</taxon>
        <taxon>Liliopsida</taxon>
        <taxon>Asparagales</taxon>
        <taxon>Iridaceae</taxon>
        <taxon>Iridoideae</taxon>
        <taxon>Irideae</taxon>
        <taxon>Iris</taxon>
    </lineage>
</organism>
<reference evidence="1" key="1">
    <citation type="journal article" date="2023" name="GigaByte">
        <title>Genome assembly of the bearded iris, Iris pallida Lam.</title>
        <authorList>
            <person name="Bruccoleri R.E."/>
            <person name="Oakeley E.J."/>
            <person name="Faust A.M.E."/>
            <person name="Altorfer M."/>
            <person name="Dessus-Babus S."/>
            <person name="Burckhardt D."/>
            <person name="Oertli M."/>
            <person name="Naumann U."/>
            <person name="Petersen F."/>
            <person name="Wong J."/>
        </authorList>
    </citation>
    <scope>NUCLEOTIDE SEQUENCE</scope>
    <source>
        <strain evidence="1">GSM-AAB239-AS_SAM_17_03QT</strain>
    </source>
</reference>
<protein>
    <submittedName>
        <fullName evidence="1">Auxin-responsive protein SAUR32</fullName>
    </submittedName>
</protein>
<sequence length="96" mass="11720">MEEEEAAAVAVPLRLTRMEHQERRRRLSRRRRRRSIYVAEKMLYVPPKYISSMSLRHVAIFYWLMSSPQLSSYLLGPIRRCHVAERHERGTFWRYI</sequence>
<name>A0AAX6E3G0_IRIPA</name>
<proteinExistence type="predicted"/>